<keyword evidence="2" id="KW-1185">Reference proteome</keyword>
<evidence type="ECO:0000313" key="2">
    <source>
        <dbReference type="Proteomes" id="UP001055911"/>
    </source>
</evidence>
<organism evidence="1 2">
    <name type="scientific">Fructilactobacillus cliffordii</name>
    <dbReference type="NCBI Taxonomy" id="2940299"/>
    <lineage>
        <taxon>Bacteria</taxon>
        <taxon>Bacillati</taxon>
        <taxon>Bacillota</taxon>
        <taxon>Bacilli</taxon>
        <taxon>Lactobacillales</taxon>
        <taxon>Lactobacillaceae</taxon>
        <taxon>Fructilactobacillus</taxon>
    </lineage>
</organism>
<geneLocation type="plasmid" evidence="1 2">
    <name>p1unnamed</name>
</geneLocation>
<sequence>MNMKKVYVLQNLKNHSMIPKLFSTEALAFQYLNSKYPSLYERADKRGHFLGGFSEYETTIPYVYRIVVVKIRERDLKKLEGKYEYE</sequence>
<accession>A0A9Q8ZSZ3</accession>
<proteinExistence type="predicted"/>
<gene>
    <name evidence="1" type="ORF">M3M40_07280</name>
</gene>
<dbReference type="EMBL" id="CP097120">
    <property type="protein sequence ID" value="USS89982.1"/>
    <property type="molecule type" value="Genomic_DNA"/>
</dbReference>
<evidence type="ECO:0000313" key="1">
    <source>
        <dbReference type="EMBL" id="USS89982.1"/>
    </source>
</evidence>
<keyword evidence="1" id="KW-0614">Plasmid</keyword>
<dbReference type="Proteomes" id="UP001055911">
    <property type="component" value="Plasmid p1unnamed"/>
</dbReference>
<name>A0A9Q8ZSZ3_9LACO</name>
<dbReference type="RefSeq" id="WP_252767528.1">
    <property type="nucleotide sequence ID" value="NZ_CP097120.1"/>
</dbReference>
<dbReference type="AlphaFoldDB" id="A0A9Q8ZSZ3"/>
<reference evidence="1" key="1">
    <citation type="submission" date="2022-05" db="EMBL/GenBank/DDBJ databases">
        <authorList>
            <person name="Oliphant S.A."/>
            <person name="Watson-Haigh N.S."/>
            <person name="Sumby K.M."/>
            <person name="Gardner J.M."/>
            <person name="Jiranek V."/>
        </authorList>
    </citation>
    <scope>NUCLEOTIDE SEQUENCE</scope>
    <source>
        <strain evidence="1">KI4_B1</strain>
        <plasmid evidence="1">p1unnamed</plasmid>
    </source>
</reference>
<protein>
    <submittedName>
        <fullName evidence="1">Uncharacterized protein</fullName>
    </submittedName>
</protein>